<proteinExistence type="predicted"/>
<name>A0ACC1Q003_9APHY</name>
<organism evidence="1 2">
    <name type="scientific">Trametes sanguinea</name>
    <dbReference type="NCBI Taxonomy" id="158606"/>
    <lineage>
        <taxon>Eukaryota</taxon>
        <taxon>Fungi</taxon>
        <taxon>Dikarya</taxon>
        <taxon>Basidiomycota</taxon>
        <taxon>Agaricomycotina</taxon>
        <taxon>Agaricomycetes</taxon>
        <taxon>Polyporales</taxon>
        <taxon>Polyporaceae</taxon>
        <taxon>Trametes</taxon>
    </lineage>
</organism>
<accession>A0ACC1Q003</accession>
<reference evidence="1" key="1">
    <citation type="submission" date="2022-08" db="EMBL/GenBank/DDBJ databases">
        <title>Genome Sequence of Pycnoporus sanguineus.</title>
        <authorList>
            <person name="Buettner E."/>
        </authorList>
    </citation>
    <scope>NUCLEOTIDE SEQUENCE</scope>
    <source>
        <strain evidence="1">CG-C14</strain>
    </source>
</reference>
<evidence type="ECO:0000313" key="1">
    <source>
        <dbReference type="EMBL" id="KAJ3005184.1"/>
    </source>
</evidence>
<dbReference type="EMBL" id="JANSHE010001019">
    <property type="protein sequence ID" value="KAJ3005184.1"/>
    <property type="molecule type" value="Genomic_DNA"/>
</dbReference>
<evidence type="ECO:0000313" key="2">
    <source>
        <dbReference type="Proteomes" id="UP001144978"/>
    </source>
</evidence>
<gene>
    <name evidence="1" type="ORF">NUW54_g4457</name>
</gene>
<keyword evidence="2" id="KW-1185">Reference proteome</keyword>
<comment type="caution">
    <text evidence="1">The sequence shown here is derived from an EMBL/GenBank/DDBJ whole genome shotgun (WGS) entry which is preliminary data.</text>
</comment>
<protein>
    <submittedName>
        <fullName evidence="1">Uncharacterized protein</fullName>
    </submittedName>
</protein>
<sequence length="171" mass="19342">MPRSGRLRDALGQGYATRISRERGMLRIVITDGLVAATGDPRATMRWTFKAFCKFVFLAYGVKLVGWPPHIKFVNLSNSSMKTADFRELLEAWESGAMRWEAATPGELLAAKHDARNAVQARYPDPRPSGGRNDVGKRRERPTIDSAKYPPRYIRDGPKSQRYIDSDEEMP</sequence>
<dbReference type="Proteomes" id="UP001144978">
    <property type="component" value="Unassembled WGS sequence"/>
</dbReference>